<dbReference type="RefSeq" id="WP_345690599.1">
    <property type="nucleotide sequence ID" value="NZ_BAABIT010000001.1"/>
</dbReference>
<dbReference type="Proteomes" id="UP001595829">
    <property type="component" value="Unassembled WGS sequence"/>
</dbReference>
<evidence type="ECO:0000313" key="3">
    <source>
        <dbReference type="Proteomes" id="UP001595829"/>
    </source>
</evidence>
<protein>
    <submittedName>
        <fullName evidence="2">Uncharacterized protein</fullName>
    </submittedName>
</protein>
<keyword evidence="1" id="KW-0175">Coiled coil</keyword>
<accession>A0ABV9XCT9</accession>
<dbReference type="EMBL" id="JBHSJD010000007">
    <property type="protein sequence ID" value="MFC5022722.1"/>
    <property type="molecule type" value="Genomic_DNA"/>
</dbReference>
<keyword evidence="3" id="KW-1185">Reference proteome</keyword>
<gene>
    <name evidence="2" type="ORF">ACFPM3_11325</name>
</gene>
<organism evidence="2 3">
    <name type="scientific">Streptomyces coeruleoprunus</name>
    <dbReference type="NCBI Taxonomy" id="285563"/>
    <lineage>
        <taxon>Bacteria</taxon>
        <taxon>Bacillati</taxon>
        <taxon>Actinomycetota</taxon>
        <taxon>Actinomycetes</taxon>
        <taxon>Kitasatosporales</taxon>
        <taxon>Streptomycetaceae</taxon>
        <taxon>Streptomyces</taxon>
    </lineage>
</organism>
<evidence type="ECO:0000313" key="2">
    <source>
        <dbReference type="EMBL" id="MFC5022722.1"/>
    </source>
</evidence>
<evidence type="ECO:0000256" key="1">
    <source>
        <dbReference type="SAM" id="Coils"/>
    </source>
</evidence>
<name>A0ABV9XCT9_9ACTN</name>
<sequence>MICVVRTRTLRNLRAGITQAESAAETARLEGEQRRVEAAMATDSAIRAESAVETLSAALDRARTEAAQLEGELKTLRAQTLLDTEDRAALRMLLRTVRKQNAPADRVYVLFHRRALHSVHSTLEAAEAAAEAEGAPRSGWTTHAPGAALPPAADVVWRIQPLPLGGTR</sequence>
<comment type="caution">
    <text evidence="2">The sequence shown here is derived from an EMBL/GenBank/DDBJ whole genome shotgun (WGS) entry which is preliminary data.</text>
</comment>
<feature type="coiled-coil region" evidence="1">
    <location>
        <begin position="10"/>
        <end position="79"/>
    </location>
</feature>
<proteinExistence type="predicted"/>
<reference evidence="3" key="1">
    <citation type="journal article" date="2019" name="Int. J. Syst. Evol. Microbiol.">
        <title>The Global Catalogue of Microorganisms (GCM) 10K type strain sequencing project: providing services to taxonomists for standard genome sequencing and annotation.</title>
        <authorList>
            <consortium name="The Broad Institute Genomics Platform"/>
            <consortium name="The Broad Institute Genome Sequencing Center for Infectious Disease"/>
            <person name="Wu L."/>
            <person name="Ma J."/>
        </authorList>
    </citation>
    <scope>NUCLEOTIDE SEQUENCE [LARGE SCALE GENOMIC DNA]</scope>
    <source>
        <strain evidence="3">CGMCC 4.1648</strain>
    </source>
</reference>